<dbReference type="RefSeq" id="WP_074610400.1">
    <property type="nucleotide sequence ID" value="NZ_FNGY01000007.1"/>
</dbReference>
<evidence type="ECO:0000256" key="1">
    <source>
        <dbReference type="SAM" id="SignalP"/>
    </source>
</evidence>
<feature type="signal peptide" evidence="1">
    <location>
        <begin position="1"/>
        <end position="21"/>
    </location>
</feature>
<sequence>MKVYHSTFAILLVFIGTQAFSQSTDSIFEKDIFLIRSYGKKGFVKPDPMDSIKPGQKSFNVRYDDGPIRYSVVPDPGKWRIALYIGDRLDNECYYYNDIFIIQNFNDGFSVPEADDFFRAELNANKVYLKVTNGNVAKMWRIKARWKRKTVKEKPDWFKGWVTSLLEFEVYHIYTLHEMISMKAVTTDEGDHSVTVGRNVRLGSPN</sequence>
<keyword evidence="1" id="KW-0732">Signal</keyword>
<dbReference type="AlphaFoldDB" id="A0A1H0AVS5"/>
<dbReference type="EMBL" id="FNGY01000007">
    <property type="protein sequence ID" value="SDN37153.1"/>
    <property type="molecule type" value="Genomic_DNA"/>
</dbReference>
<evidence type="ECO:0000313" key="2">
    <source>
        <dbReference type="EMBL" id="SDN37153.1"/>
    </source>
</evidence>
<accession>A0A1H0AVS5</accession>
<proteinExistence type="predicted"/>
<keyword evidence="3" id="KW-1185">Reference proteome</keyword>
<dbReference type="Proteomes" id="UP000183200">
    <property type="component" value="Unassembled WGS sequence"/>
</dbReference>
<name>A0A1H0AVS5_9SPHI</name>
<reference evidence="3" key="1">
    <citation type="submission" date="2016-10" db="EMBL/GenBank/DDBJ databases">
        <authorList>
            <person name="Varghese N."/>
            <person name="Submissions S."/>
        </authorList>
    </citation>
    <scope>NUCLEOTIDE SEQUENCE [LARGE SCALE GENOMIC DNA]</scope>
    <source>
        <strain evidence="3">DSM 19110</strain>
    </source>
</reference>
<protein>
    <submittedName>
        <fullName evidence="2">Uncharacterized protein</fullName>
    </submittedName>
</protein>
<feature type="chain" id="PRO_5010168876" evidence="1">
    <location>
        <begin position="22"/>
        <end position="206"/>
    </location>
</feature>
<evidence type="ECO:0000313" key="3">
    <source>
        <dbReference type="Proteomes" id="UP000183200"/>
    </source>
</evidence>
<organism evidence="2 3">
    <name type="scientific">Pedobacter steynii</name>
    <dbReference type="NCBI Taxonomy" id="430522"/>
    <lineage>
        <taxon>Bacteria</taxon>
        <taxon>Pseudomonadati</taxon>
        <taxon>Bacteroidota</taxon>
        <taxon>Sphingobacteriia</taxon>
        <taxon>Sphingobacteriales</taxon>
        <taxon>Sphingobacteriaceae</taxon>
        <taxon>Pedobacter</taxon>
    </lineage>
</organism>
<gene>
    <name evidence="2" type="ORF">SAMN05421820_107208</name>
</gene>